<comment type="catalytic activity">
    <reaction evidence="1">
        <text>ATP + protein L-histidine = ADP + protein N-phospho-L-histidine.</text>
        <dbReference type="EC" id="2.7.13.3"/>
    </reaction>
</comment>
<dbReference type="PROSITE" id="PS00108">
    <property type="entry name" value="PROTEIN_KINASE_ST"/>
    <property type="match status" value="1"/>
</dbReference>
<dbReference type="PROSITE" id="PS50109">
    <property type="entry name" value="HIS_KIN"/>
    <property type="match status" value="1"/>
</dbReference>
<keyword evidence="6" id="KW-0175">Coiled coil</keyword>
<accession>A0A8J7IC89</accession>
<dbReference type="SMART" id="SM00388">
    <property type="entry name" value="HisKA"/>
    <property type="match status" value="1"/>
</dbReference>
<feature type="domain" description="Histidine kinase" evidence="9">
    <location>
        <begin position="1564"/>
        <end position="1822"/>
    </location>
</feature>
<evidence type="ECO:0000256" key="4">
    <source>
        <dbReference type="ARBA" id="ARBA00022777"/>
    </source>
</evidence>
<feature type="domain" description="Protein kinase" evidence="8">
    <location>
        <begin position="7"/>
        <end position="268"/>
    </location>
</feature>
<evidence type="ECO:0000256" key="5">
    <source>
        <dbReference type="ARBA" id="ARBA00023012"/>
    </source>
</evidence>
<dbReference type="PRINTS" id="PR00344">
    <property type="entry name" value="BCTRLSENSOR"/>
</dbReference>
<keyword evidence="7" id="KW-0812">Transmembrane</keyword>
<sequence length="1829" mass="207355">MIRNSKYQVIEKISEGIETVVYRGWDIVNKKNVILKTLKNEYSNIEYVTEFKHEYEIANSLNLPGIIKVYGLENFQDSITLVLEDIAGQNLKQYIDNVKVNVIDCLKISAQIAATITSLHEKNIIHKDIKPQNIIINPKLLQVKITDFSIASRLSKENAIISNPNLLKGTLAYMSPEQTGRMNRSIDYRTDFYSLGITLYELLTSKLPFNCTDPLEIIHCHIAKQPIPPHQVNPQIPEELSNIVMKLLSKTAEERYQSGLGLKADLEICLKQLLNNGKIENFIPGQLDKFSQFTIPQKLYGRKEEIACFISAFERISAGKTEMILVSGYAGIGKSCLVNEIHKPVIKQRGYFISGKFDQFKRNIPYTALIQSFQELTQQLLTESTEKILVWKHKLLAAFGDIGQVIIDVIPEIEKIVGQQPFVPQLGATESQNRFNRVFQNFIQVFTQKEHPLVLFLDDLQWADLASLKLIKMLMGELDSQYLLMIGAYRDNEVRSTHYLLQTLNEIQKAGTVVNNIILKPLKIENVHELVADSFHSTTEKTKILANLIFDKTQGNPFFLNQLLQTMYQEKLLNFDFNSGVWQWEINQIQTIGITDYDAIELIARNIKKLPKETQQVLKLAACVGNRFSIDILAIVNEKSQSKTAFDLWEALQASLILPLSENYKAPLFFDRDISSSIVSQELKVSYKFLHDRVQQAAYSLIPESQKKQTHLKIGQLLLESYQTQEIEENIFDIVNHLNFGIEFIDEQSQRDKLAKLNLIASQKAKAASAYEAALTYSKVGLELLKPSSWESNYDLMLALHLESVEIEYLNTNFKRAAILTETILERATNLFDLVKAYQLQIQFYMAQNQMLQAIDTGLEAIAKLGISLSETPNKQTTVANLPQLQDLEDFPVVTDPCILAALKILVTIAGAAFITNPTKTNFPQIILTVVNLCIKHGHSPLAAHGYAYYGMLLCGYLENIDAGYHSGQIAWQILEQFQVIELKSKVYAPFYGFTIHWKEHLRETIAPLKEGIQSALELGDLEYAGYCSVHYCGHIFLSGEQLELVAQQHVSYLDLLQKFKLDFPINYIKIWHQLTLALQGLSPDKHLLFGESFDEGSMVAYLQKTKNFTTLFVVYVAKLILFYLFKDYTQAVDNAKLASEYLSGVLGMMSVGIHNLYYSLALIGLYPNVEPNIQQEYIAIINSNQEKMQLWANLAPANYQHKYDLVEAEKARILGNTFVAMEYYELAIQGAKEQRYLQEEALAYELAAEFYFSRSRDRQAIFYLKESYHAYVRWGAIKKVNELESKYPDYCPLRINHESSSLKASLPTTSSKISNLASFDLNTVFKASQAISSEIMLDDLLAKLMTILMENAGAQSSCFLLEKNGQMIIEAVMGVNNNKLLLETSIALDNTQYLPVSVVNYVVRTKESVVLGNASCEGIFVSDPYIINNQCKSILCTPIIHQSKLIGILYLQNNLTVNAFTTERLEVLKILSSQAAISIENAKLYTNLSKLNDNLQQANQELENYSKTLELKVEERTQELHEKNVCLQEQAQKLKLTLQQLQTTQLQMIQKEKMSSLGQLVAGIAHEINNPINFIYGNITHASEYIKDILHLIKIYEQESPNLTPQILAEQEDIDLEFLLEDLPNLLSSMKVGADRIRQIVLSLRNFSRLDEAEMKEVNIHHGIDNTLLILQHRLKTDSVNSKIQIIKNYSCLPLVDCYPSQLNQVFMNLLANAIDALEEYNSILSLEEAEINPGYIKITTELLEQNLLLIRIADNGMGMTSDTLSQIFNPFFTTKPIGKGTGLGLSISYNIIVEKHAGKISCSSIPGQGSEFLIELPVHHNNSKLIK</sequence>
<evidence type="ECO:0000313" key="10">
    <source>
        <dbReference type="EMBL" id="MBH8576365.1"/>
    </source>
</evidence>
<dbReference type="InterPro" id="IPR004358">
    <property type="entry name" value="Sig_transdc_His_kin-like_C"/>
</dbReference>
<dbReference type="InterPro" id="IPR003661">
    <property type="entry name" value="HisK_dim/P_dom"/>
</dbReference>
<dbReference type="Pfam" id="PF02518">
    <property type="entry name" value="HATPase_c"/>
    <property type="match status" value="1"/>
</dbReference>
<dbReference type="RefSeq" id="WP_214435096.1">
    <property type="nucleotide sequence ID" value="NZ_CAWPUQ010000155.1"/>
</dbReference>
<keyword evidence="7" id="KW-1133">Transmembrane helix</keyword>
<dbReference type="GO" id="GO:0005524">
    <property type="term" value="F:ATP binding"/>
    <property type="evidence" value="ECO:0007669"/>
    <property type="project" value="InterPro"/>
</dbReference>
<dbReference type="SUPFAM" id="SSF47384">
    <property type="entry name" value="Homodimeric domain of signal transducing histidine kinase"/>
    <property type="match status" value="1"/>
</dbReference>
<dbReference type="CDD" id="cd00082">
    <property type="entry name" value="HisKA"/>
    <property type="match status" value="1"/>
</dbReference>
<feature type="coiled-coil region" evidence="6">
    <location>
        <begin position="1482"/>
        <end position="1545"/>
    </location>
</feature>
<keyword evidence="11" id="KW-1185">Reference proteome</keyword>
<dbReference type="InterPro" id="IPR011009">
    <property type="entry name" value="Kinase-like_dom_sf"/>
</dbReference>
<keyword evidence="3" id="KW-0597">Phosphoprotein</keyword>
<dbReference type="InterPro" id="IPR053159">
    <property type="entry name" value="Hybrid_Histidine_Kinase"/>
</dbReference>
<keyword evidence="5" id="KW-0902">Two-component regulatory system</keyword>
<dbReference type="InterPro" id="IPR003594">
    <property type="entry name" value="HATPase_dom"/>
</dbReference>
<dbReference type="EMBL" id="JAECZA010000228">
    <property type="protein sequence ID" value="MBH8576365.1"/>
    <property type="molecule type" value="Genomic_DNA"/>
</dbReference>
<keyword evidence="4" id="KW-0808">Transferase</keyword>
<dbReference type="SUPFAM" id="SSF55874">
    <property type="entry name" value="ATPase domain of HSP90 chaperone/DNA topoisomerase II/histidine kinase"/>
    <property type="match status" value="1"/>
</dbReference>
<dbReference type="Gene3D" id="3.30.450.40">
    <property type="match status" value="1"/>
</dbReference>
<dbReference type="SUPFAM" id="SSF55781">
    <property type="entry name" value="GAF domain-like"/>
    <property type="match status" value="1"/>
</dbReference>
<feature type="transmembrane region" description="Helical" evidence="7">
    <location>
        <begin position="1109"/>
        <end position="1126"/>
    </location>
</feature>
<evidence type="ECO:0000256" key="7">
    <source>
        <dbReference type="SAM" id="Phobius"/>
    </source>
</evidence>
<dbReference type="InterPro" id="IPR029016">
    <property type="entry name" value="GAF-like_dom_sf"/>
</dbReference>
<dbReference type="InterPro" id="IPR027417">
    <property type="entry name" value="P-loop_NTPase"/>
</dbReference>
<keyword evidence="7" id="KW-0472">Membrane</keyword>
<dbReference type="Gene3D" id="3.30.565.10">
    <property type="entry name" value="Histidine kinase-like ATPase, C-terminal domain"/>
    <property type="match status" value="1"/>
</dbReference>
<dbReference type="Gene3D" id="1.10.287.130">
    <property type="match status" value="1"/>
</dbReference>
<dbReference type="SUPFAM" id="SSF52540">
    <property type="entry name" value="P-loop containing nucleoside triphosphate hydrolases"/>
    <property type="match status" value="1"/>
</dbReference>
<dbReference type="PANTHER" id="PTHR43642">
    <property type="entry name" value="HYBRID SIGNAL TRANSDUCTION HISTIDINE KINASE G"/>
    <property type="match status" value="1"/>
</dbReference>
<proteinExistence type="predicted"/>
<gene>
    <name evidence="10" type="ORF">I8752_25910</name>
</gene>
<evidence type="ECO:0000313" key="11">
    <source>
        <dbReference type="Proteomes" id="UP000662314"/>
    </source>
</evidence>
<dbReference type="InterPro" id="IPR005467">
    <property type="entry name" value="His_kinase_dom"/>
</dbReference>
<dbReference type="Gene3D" id="3.40.50.300">
    <property type="entry name" value="P-loop containing nucleotide triphosphate hydrolases"/>
    <property type="match status" value="1"/>
</dbReference>
<dbReference type="Proteomes" id="UP000662314">
    <property type="component" value="Unassembled WGS sequence"/>
</dbReference>
<dbReference type="Pfam" id="PF00069">
    <property type="entry name" value="Pkinase"/>
    <property type="match status" value="1"/>
</dbReference>
<dbReference type="EC" id="2.7.13.3" evidence="2"/>
<evidence type="ECO:0000259" key="8">
    <source>
        <dbReference type="PROSITE" id="PS50011"/>
    </source>
</evidence>
<dbReference type="Gene3D" id="3.30.200.20">
    <property type="entry name" value="Phosphorylase Kinase, domain 1"/>
    <property type="match status" value="1"/>
</dbReference>
<dbReference type="PANTHER" id="PTHR43642:SF1">
    <property type="entry name" value="HYBRID SIGNAL TRANSDUCTION HISTIDINE KINASE G"/>
    <property type="match status" value="1"/>
</dbReference>
<dbReference type="Pfam" id="PF13191">
    <property type="entry name" value="AAA_16"/>
    <property type="match status" value="1"/>
</dbReference>
<dbReference type="InterPro" id="IPR036890">
    <property type="entry name" value="HATPase_C_sf"/>
</dbReference>
<dbReference type="CDD" id="cd14014">
    <property type="entry name" value="STKc_PknB_like"/>
    <property type="match status" value="1"/>
</dbReference>
<keyword evidence="4" id="KW-0418">Kinase</keyword>
<feature type="transmembrane region" description="Helical" evidence="7">
    <location>
        <begin position="1146"/>
        <end position="1167"/>
    </location>
</feature>
<dbReference type="SMART" id="SM00220">
    <property type="entry name" value="S_TKc"/>
    <property type="match status" value="1"/>
</dbReference>
<dbReference type="SMART" id="SM00387">
    <property type="entry name" value="HATPase_c"/>
    <property type="match status" value="1"/>
</dbReference>
<dbReference type="Pfam" id="PF01590">
    <property type="entry name" value="GAF"/>
    <property type="match status" value="1"/>
</dbReference>
<dbReference type="SMART" id="SM00065">
    <property type="entry name" value="GAF"/>
    <property type="match status" value="1"/>
</dbReference>
<dbReference type="InterPro" id="IPR008271">
    <property type="entry name" value="Ser/Thr_kinase_AS"/>
</dbReference>
<evidence type="ECO:0000259" key="9">
    <source>
        <dbReference type="PROSITE" id="PS50109"/>
    </source>
</evidence>
<dbReference type="InterPro" id="IPR041664">
    <property type="entry name" value="AAA_16"/>
</dbReference>
<evidence type="ECO:0000256" key="1">
    <source>
        <dbReference type="ARBA" id="ARBA00000085"/>
    </source>
</evidence>
<reference evidence="10 11" key="1">
    <citation type="journal article" date="2021" name="Int. J. Syst. Evol. Microbiol.">
        <title>Amazonocrinis nigriterrae gen. nov., sp. nov., Atlanticothrix silvestris gen. nov., sp. nov. and Dendronalium phyllosphericum gen. nov., sp. nov., nostocacean cyanobacteria from Brazilian environments.</title>
        <authorList>
            <person name="Alvarenga D.O."/>
            <person name="Andreote A.P.D."/>
            <person name="Branco L.H.Z."/>
            <person name="Delbaje E."/>
            <person name="Cruz R.B."/>
            <person name="Varani A.M."/>
            <person name="Fiore M.F."/>
        </authorList>
    </citation>
    <scope>NUCLEOTIDE SEQUENCE [LARGE SCALE GENOMIC DNA]</scope>
    <source>
        <strain evidence="10 11">CENA369</strain>
    </source>
</reference>
<dbReference type="GO" id="GO:0000155">
    <property type="term" value="F:phosphorelay sensor kinase activity"/>
    <property type="evidence" value="ECO:0007669"/>
    <property type="project" value="InterPro"/>
</dbReference>
<dbReference type="InterPro" id="IPR000719">
    <property type="entry name" value="Prot_kinase_dom"/>
</dbReference>
<evidence type="ECO:0000256" key="6">
    <source>
        <dbReference type="SAM" id="Coils"/>
    </source>
</evidence>
<dbReference type="InterPro" id="IPR036097">
    <property type="entry name" value="HisK_dim/P_sf"/>
</dbReference>
<evidence type="ECO:0000256" key="3">
    <source>
        <dbReference type="ARBA" id="ARBA00022553"/>
    </source>
</evidence>
<comment type="caution">
    <text evidence="10">The sequence shown here is derived from an EMBL/GenBank/DDBJ whole genome shotgun (WGS) entry which is preliminary data.</text>
</comment>
<evidence type="ECO:0000256" key="2">
    <source>
        <dbReference type="ARBA" id="ARBA00012438"/>
    </source>
</evidence>
<dbReference type="InterPro" id="IPR003018">
    <property type="entry name" value="GAF"/>
</dbReference>
<dbReference type="Gene3D" id="1.10.510.10">
    <property type="entry name" value="Transferase(Phosphotransferase) domain 1"/>
    <property type="match status" value="1"/>
</dbReference>
<dbReference type="PROSITE" id="PS50011">
    <property type="entry name" value="PROTEIN_KINASE_DOM"/>
    <property type="match status" value="1"/>
</dbReference>
<protein>
    <recommendedName>
        <fullName evidence="2">histidine kinase</fullName>
        <ecNumber evidence="2">2.7.13.3</ecNumber>
    </recommendedName>
</protein>
<dbReference type="SUPFAM" id="SSF56112">
    <property type="entry name" value="Protein kinase-like (PK-like)"/>
    <property type="match status" value="1"/>
</dbReference>
<name>A0A8J7IC89_9NOST</name>
<organism evidence="10 11">
    <name type="scientific">Dendronalium phyllosphericum CENA369</name>
    <dbReference type="NCBI Taxonomy" id="1725256"/>
    <lineage>
        <taxon>Bacteria</taxon>
        <taxon>Bacillati</taxon>
        <taxon>Cyanobacteriota</taxon>
        <taxon>Cyanophyceae</taxon>
        <taxon>Nostocales</taxon>
        <taxon>Nostocaceae</taxon>
        <taxon>Dendronalium</taxon>
        <taxon>Dendronalium phyllosphericum</taxon>
    </lineage>
</organism>